<evidence type="ECO:0000313" key="3">
    <source>
        <dbReference type="Proteomes" id="UP000475249"/>
    </source>
</evidence>
<organism evidence="2 3">
    <name type="scientific">Poritiphilus flavus</name>
    <dbReference type="NCBI Taxonomy" id="2697053"/>
    <lineage>
        <taxon>Bacteria</taxon>
        <taxon>Pseudomonadati</taxon>
        <taxon>Bacteroidota</taxon>
        <taxon>Flavobacteriia</taxon>
        <taxon>Flavobacteriales</taxon>
        <taxon>Flavobacteriaceae</taxon>
        <taxon>Poritiphilus</taxon>
    </lineage>
</organism>
<reference evidence="2 3" key="1">
    <citation type="submission" date="2020-01" db="EMBL/GenBank/DDBJ databases">
        <title>Bacteria diversity of Porities sp.</title>
        <authorList>
            <person name="Wang G."/>
        </authorList>
    </citation>
    <scope>NUCLEOTIDE SEQUENCE [LARGE SCALE GENOMIC DNA]</scope>
    <source>
        <strain evidence="2 3">R33</strain>
    </source>
</reference>
<gene>
    <name evidence="2" type="ORF">GTQ38_15490</name>
</gene>
<proteinExistence type="predicted"/>
<accession>A0A6L9EFC4</accession>
<evidence type="ECO:0000256" key="1">
    <source>
        <dbReference type="SAM" id="MobiDB-lite"/>
    </source>
</evidence>
<dbReference type="RefSeq" id="WP_161436461.1">
    <property type="nucleotide sequence ID" value="NZ_WXYO01000007.1"/>
</dbReference>
<keyword evidence="3" id="KW-1185">Reference proteome</keyword>
<dbReference type="Proteomes" id="UP000475249">
    <property type="component" value="Unassembled WGS sequence"/>
</dbReference>
<evidence type="ECO:0000313" key="2">
    <source>
        <dbReference type="EMBL" id="NAS13416.1"/>
    </source>
</evidence>
<feature type="region of interest" description="Disordered" evidence="1">
    <location>
        <begin position="33"/>
        <end position="53"/>
    </location>
</feature>
<comment type="caution">
    <text evidence="2">The sequence shown here is derived from an EMBL/GenBank/DDBJ whole genome shotgun (WGS) entry which is preliminary data.</text>
</comment>
<dbReference type="AlphaFoldDB" id="A0A6L9EFC4"/>
<dbReference type="PROSITE" id="PS51257">
    <property type="entry name" value="PROKAR_LIPOPROTEIN"/>
    <property type="match status" value="1"/>
</dbReference>
<protein>
    <submittedName>
        <fullName evidence="2">Uncharacterized protein</fullName>
    </submittedName>
</protein>
<sequence>MKKVLSIFAVAVMCVGLFSCEDDSSIEETQALYENLSDSDATDGGQVDNDDRD</sequence>
<dbReference type="EMBL" id="WXYO01000007">
    <property type="protein sequence ID" value="NAS13416.1"/>
    <property type="molecule type" value="Genomic_DNA"/>
</dbReference>
<name>A0A6L9EFC4_9FLAO</name>